<dbReference type="Pfam" id="PF07942">
    <property type="entry name" value="CARME"/>
    <property type="match status" value="1"/>
</dbReference>
<evidence type="ECO:0000313" key="2">
    <source>
        <dbReference type="Proteomes" id="UP000272025"/>
    </source>
</evidence>
<dbReference type="PANTHER" id="PTHR12303:SF13">
    <property type="match status" value="1"/>
</dbReference>
<organism evidence="1 2">
    <name type="scientific">Sodiomyces alkalinus (strain CBS 110278 / VKM F-3762 / F11)</name>
    <name type="common">Alkaliphilic filamentous fungus</name>
    <dbReference type="NCBI Taxonomy" id="1314773"/>
    <lineage>
        <taxon>Eukaryota</taxon>
        <taxon>Fungi</taxon>
        <taxon>Dikarya</taxon>
        <taxon>Ascomycota</taxon>
        <taxon>Pezizomycotina</taxon>
        <taxon>Sordariomycetes</taxon>
        <taxon>Hypocreomycetidae</taxon>
        <taxon>Glomerellales</taxon>
        <taxon>Plectosphaerellaceae</taxon>
        <taxon>Sodiomyces</taxon>
    </lineage>
</organism>
<evidence type="ECO:0000313" key="1">
    <source>
        <dbReference type="EMBL" id="ROT42390.1"/>
    </source>
</evidence>
<name>A0A3N2Q6M3_SODAK</name>
<dbReference type="STRING" id="1314773.A0A3N2Q6M3"/>
<accession>A0A3N2Q6M3</accession>
<proteinExistence type="predicted"/>
<keyword evidence="2" id="KW-1185">Reference proteome</keyword>
<dbReference type="InterPro" id="IPR012901">
    <property type="entry name" value="CARME"/>
</dbReference>
<gene>
    <name evidence="1" type="ORF">SODALDRAFT_267820</name>
</gene>
<dbReference type="RefSeq" id="XP_028470196.1">
    <property type="nucleotide sequence ID" value="XM_028607572.1"/>
</dbReference>
<dbReference type="GeneID" id="39576050"/>
<dbReference type="EMBL" id="ML119051">
    <property type="protein sequence ID" value="ROT42390.1"/>
    <property type="molecule type" value="Genomic_DNA"/>
</dbReference>
<sequence>MHQVVVTVQQPEDIVNDEAPINLASPRHEEEKTRLLSSLSRSNGKWDAHHPRHRLLDALYAYVRYEERQTAELDKWRRFYKSASATQRKLLEREVGYTAKLDAVAALIAHNQRLCNAIVENGLRFYEIDRPELDDHIRLRESDGKVADRVSVSQALKHYVRDWAAGGRGERDAAFPCILQALQSLFPDRRLSGGEQPRPAVKVLLPGSGVGRLSHEISALGGFEVTSNEWSVYMNLAYRYLEANPGVASSNVHPFIDNWSHHATTADMFRGVTFPDSTIDPSTVLLVEGDFTKVFASTKHRRQQFDAIVTHFFIDTARNLMAYFDTIHALLPVDGYWINFGPLLYGTGPYVQLSLEEIVSVVTAMGFEFVDAPEVCGHLTFEGQKIRGREASYGFNEKALVKNAYQAQAWVVRKIK</sequence>
<protein>
    <submittedName>
        <fullName evidence="1">N2227-domain-containing protein</fullName>
    </submittedName>
</protein>
<dbReference type="SUPFAM" id="SSF53335">
    <property type="entry name" value="S-adenosyl-L-methionine-dependent methyltransferases"/>
    <property type="match status" value="1"/>
</dbReference>
<reference evidence="1 2" key="1">
    <citation type="journal article" date="2018" name="Mol. Ecol.">
        <title>The obligate alkalophilic soda-lake fungus Sodiomyces alkalinus has shifted to a protein diet.</title>
        <authorList>
            <person name="Grum-Grzhimaylo A.A."/>
            <person name="Falkoski D.L."/>
            <person name="van den Heuvel J."/>
            <person name="Valero-Jimenez C.A."/>
            <person name="Min B."/>
            <person name="Choi I.G."/>
            <person name="Lipzen A."/>
            <person name="Daum C.G."/>
            <person name="Aanen D.K."/>
            <person name="Tsang A."/>
            <person name="Henrissat B."/>
            <person name="Bilanenko E.N."/>
            <person name="de Vries R.P."/>
            <person name="van Kan J.A.L."/>
            <person name="Grigoriev I.V."/>
            <person name="Debets A.J.M."/>
        </authorList>
    </citation>
    <scope>NUCLEOTIDE SEQUENCE [LARGE SCALE GENOMIC DNA]</scope>
    <source>
        <strain evidence="1 2">F11</strain>
    </source>
</reference>
<dbReference type="AlphaFoldDB" id="A0A3N2Q6M3"/>
<dbReference type="InterPro" id="IPR029063">
    <property type="entry name" value="SAM-dependent_MTases_sf"/>
</dbReference>
<dbReference type="Proteomes" id="UP000272025">
    <property type="component" value="Unassembled WGS sequence"/>
</dbReference>
<dbReference type="SMART" id="SM01296">
    <property type="entry name" value="N2227"/>
    <property type="match status" value="1"/>
</dbReference>
<dbReference type="Gene3D" id="3.40.50.150">
    <property type="entry name" value="Vaccinia Virus protein VP39"/>
    <property type="match status" value="1"/>
</dbReference>
<dbReference type="GO" id="GO:0008757">
    <property type="term" value="F:S-adenosylmethionine-dependent methyltransferase activity"/>
    <property type="evidence" value="ECO:0007669"/>
    <property type="project" value="InterPro"/>
</dbReference>
<dbReference type="PANTHER" id="PTHR12303">
    <property type="entry name" value="CARNOSINE N-METHYLTRANSFERASE"/>
    <property type="match status" value="1"/>
</dbReference>
<dbReference type="OrthoDB" id="978at2759"/>